<reference evidence="7 8" key="1">
    <citation type="journal article" date="2016" name="Nat. Commun.">
        <title>Thousands of microbial genomes shed light on interconnected biogeochemical processes in an aquifer system.</title>
        <authorList>
            <person name="Anantharaman K."/>
            <person name="Brown C.T."/>
            <person name="Hug L.A."/>
            <person name="Sharon I."/>
            <person name="Castelle C.J."/>
            <person name="Probst A.J."/>
            <person name="Thomas B.C."/>
            <person name="Singh A."/>
            <person name="Wilkins M.J."/>
            <person name="Karaoz U."/>
            <person name="Brodie E.L."/>
            <person name="Williams K.H."/>
            <person name="Hubbard S.S."/>
            <person name="Banfield J.F."/>
        </authorList>
    </citation>
    <scope>NUCLEOTIDE SEQUENCE [LARGE SCALE GENOMIC DNA]</scope>
</reference>
<organism evidence="7 8">
    <name type="scientific">Candidatus Niyogibacteria bacterium RIFCSPLOWO2_12_FULL_41_13</name>
    <dbReference type="NCBI Taxonomy" id="1801726"/>
    <lineage>
        <taxon>Bacteria</taxon>
        <taxon>Candidatus Niyogiibacteriota</taxon>
    </lineage>
</organism>
<dbReference type="GO" id="GO:0005840">
    <property type="term" value="C:ribosome"/>
    <property type="evidence" value="ECO:0007669"/>
    <property type="project" value="UniProtKB-KW"/>
</dbReference>
<evidence type="ECO:0000256" key="2">
    <source>
        <dbReference type="ARBA" id="ARBA00022980"/>
    </source>
</evidence>
<dbReference type="Gene3D" id="3.30.1370.30">
    <property type="match status" value="1"/>
</dbReference>
<evidence type="ECO:0000256" key="5">
    <source>
        <dbReference type="ARBA" id="ARBA00035525"/>
    </source>
</evidence>
<dbReference type="PROSITE" id="PS00053">
    <property type="entry name" value="RIBOSOMAL_S8"/>
    <property type="match status" value="1"/>
</dbReference>
<evidence type="ECO:0000313" key="7">
    <source>
        <dbReference type="EMBL" id="OGZ32305.1"/>
    </source>
</evidence>
<dbReference type="AlphaFoldDB" id="A0A1G2F2M8"/>
<dbReference type="GO" id="GO:1990904">
    <property type="term" value="C:ribonucleoprotein complex"/>
    <property type="evidence" value="ECO:0007669"/>
    <property type="project" value="UniProtKB-KW"/>
</dbReference>
<sequence>MDSIADMFSRIRNALLAKKESVSVPASRIKLEIARFLQKKGFIEEIKKRGKKTKKIIKLVFFSNAANPKISDITQISKPSRRVYAGYRELKSHSRRGTYIISTPKGIMDGKEARKLKLGGEIIGVIY</sequence>
<dbReference type="PANTHER" id="PTHR11758">
    <property type="entry name" value="40S RIBOSOMAL PROTEIN S15A"/>
    <property type="match status" value="1"/>
</dbReference>
<dbReference type="SUPFAM" id="SSF56047">
    <property type="entry name" value="Ribosomal protein S8"/>
    <property type="match status" value="1"/>
</dbReference>
<proteinExistence type="inferred from homology"/>
<protein>
    <recommendedName>
        <fullName evidence="4">Small ribosomal subunit protein uS8</fullName>
    </recommendedName>
    <alternativeName>
        <fullName evidence="5">30S ribosomal protein S8</fullName>
    </alternativeName>
</protein>
<accession>A0A1G2F2M8</accession>
<dbReference type="STRING" id="1801726.A3H02_00960"/>
<dbReference type="FunFam" id="3.30.1490.10:FF:000001">
    <property type="entry name" value="30S ribosomal protein S8"/>
    <property type="match status" value="1"/>
</dbReference>
<dbReference type="EMBL" id="MHMS01000009">
    <property type="protein sequence ID" value="OGZ32305.1"/>
    <property type="molecule type" value="Genomic_DNA"/>
</dbReference>
<evidence type="ECO:0000256" key="3">
    <source>
        <dbReference type="ARBA" id="ARBA00023274"/>
    </source>
</evidence>
<dbReference type="InterPro" id="IPR035987">
    <property type="entry name" value="Ribosomal_uS8_sf"/>
</dbReference>
<dbReference type="Pfam" id="PF00410">
    <property type="entry name" value="Ribosomal_S8"/>
    <property type="match status" value="1"/>
</dbReference>
<dbReference type="Proteomes" id="UP000176787">
    <property type="component" value="Unassembled WGS sequence"/>
</dbReference>
<evidence type="ECO:0000313" key="8">
    <source>
        <dbReference type="Proteomes" id="UP000176787"/>
    </source>
</evidence>
<dbReference type="GO" id="GO:0005737">
    <property type="term" value="C:cytoplasm"/>
    <property type="evidence" value="ECO:0007669"/>
    <property type="project" value="UniProtKB-ARBA"/>
</dbReference>
<comment type="similarity">
    <text evidence="1 6">Belongs to the universal ribosomal protein uS8 family.</text>
</comment>
<evidence type="ECO:0000256" key="6">
    <source>
        <dbReference type="RuleBase" id="RU003660"/>
    </source>
</evidence>
<evidence type="ECO:0000256" key="1">
    <source>
        <dbReference type="ARBA" id="ARBA00006471"/>
    </source>
</evidence>
<name>A0A1G2F2M8_9BACT</name>
<gene>
    <name evidence="7" type="ORF">A3H02_00960</name>
</gene>
<evidence type="ECO:0000256" key="4">
    <source>
        <dbReference type="ARBA" id="ARBA00035258"/>
    </source>
</evidence>
<comment type="caution">
    <text evidence="7">The sequence shown here is derived from an EMBL/GenBank/DDBJ whole genome shotgun (WGS) entry which is preliminary data.</text>
</comment>
<dbReference type="GO" id="GO:0003735">
    <property type="term" value="F:structural constituent of ribosome"/>
    <property type="evidence" value="ECO:0007669"/>
    <property type="project" value="InterPro"/>
</dbReference>
<dbReference type="GO" id="GO:0006412">
    <property type="term" value="P:translation"/>
    <property type="evidence" value="ECO:0007669"/>
    <property type="project" value="InterPro"/>
</dbReference>
<dbReference type="Gene3D" id="3.30.1490.10">
    <property type="match status" value="1"/>
</dbReference>
<keyword evidence="3 6" id="KW-0687">Ribonucleoprotein</keyword>
<keyword evidence="2 6" id="KW-0689">Ribosomal protein</keyword>
<dbReference type="InterPro" id="IPR000630">
    <property type="entry name" value="Ribosomal_uS8"/>
</dbReference>
<dbReference type="InterPro" id="IPR047863">
    <property type="entry name" value="Ribosomal_uS8_CS"/>
</dbReference>
<dbReference type="NCBIfam" id="NF001109">
    <property type="entry name" value="PRK00136.1"/>
    <property type="match status" value="1"/>
</dbReference>